<comment type="caution">
    <text evidence="2">The sequence shown here is derived from an EMBL/GenBank/DDBJ whole genome shotgun (WGS) entry which is preliminary data.</text>
</comment>
<accession>A0ABN3E9Z6</accession>
<sequence>MAVGRKFAVALAAAALTAGLGAAAPGATAAAPVPAAAGVRTTADCSVHSDGKLWCGNKAGANAYADRSYGSAVRGRLLTTYSWFACWGHGDRHPGGNDIWYWTQTDDGPWGNVPAVDIYTSVDPAPGLREC</sequence>
<dbReference type="RefSeq" id="WP_344637703.1">
    <property type="nucleotide sequence ID" value="NZ_BAAATR010000016.1"/>
</dbReference>
<name>A0ABN3E9Z6_9ACTN</name>
<proteinExistence type="predicted"/>
<evidence type="ECO:0000256" key="1">
    <source>
        <dbReference type="SAM" id="SignalP"/>
    </source>
</evidence>
<keyword evidence="3" id="KW-1185">Reference proteome</keyword>
<reference evidence="2 3" key="1">
    <citation type="journal article" date="2019" name="Int. J. Syst. Evol. Microbiol.">
        <title>The Global Catalogue of Microorganisms (GCM) 10K type strain sequencing project: providing services to taxonomists for standard genome sequencing and annotation.</title>
        <authorList>
            <consortium name="The Broad Institute Genomics Platform"/>
            <consortium name="The Broad Institute Genome Sequencing Center for Infectious Disease"/>
            <person name="Wu L."/>
            <person name="Ma J."/>
        </authorList>
    </citation>
    <scope>NUCLEOTIDE SEQUENCE [LARGE SCALE GENOMIC DNA]</scope>
    <source>
        <strain evidence="2 3">JCM 7356</strain>
    </source>
</reference>
<evidence type="ECO:0008006" key="4">
    <source>
        <dbReference type="Google" id="ProtNLM"/>
    </source>
</evidence>
<keyword evidence="1" id="KW-0732">Signal</keyword>
<evidence type="ECO:0000313" key="2">
    <source>
        <dbReference type="EMBL" id="GAA2251981.1"/>
    </source>
</evidence>
<feature type="chain" id="PRO_5046451671" description="Secreted protein" evidence="1">
    <location>
        <begin position="30"/>
        <end position="131"/>
    </location>
</feature>
<protein>
    <recommendedName>
        <fullName evidence="4">Secreted protein</fullName>
    </recommendedName>
</protein>
<evidence type="ECO:0000313" key="3">
    <source>
        <dbReference type="Proteomes" id="UP001500305"/>
    </source>
</evidence>
<dbReference type="EMBL" id="BAAATR010000016">
    <property type="protein sequence ID" value="GAA2251981.1"/>
    <property type="molecule type" value="Genomic_DNA"/>
</dbReference>
<dbReference type="Proteomes" id="UP001500305">
    <property type="component" value="Unassembled WGS sequence"/>
</dbReference>
<gene>
    <name evidence="2" type="ORF">GCM10010430_39000</name>
</gene>
<feature type="signal peptide" evidence="1">
    <location>
        <begin position="1"/>
        <end position="29"/>
    </location>
</feature>
<organism evidence="2 3">
    <name type="scientific">Kitasatospora cystarginea</name>
    <dbReference type="NCBI Taxonomy" id="58350"/>
    <lineage>
        <taxon>Bacteria</taxon>
        <taxon>Bacillati</taxon>
        <taxon>Actinomycetota</taxon>
        <taxon>Actinomycetes</taxon>
        <taxon>Kitasatosporales</taxon>
        <taxon>Streptomycetaceae</taxon>
        <taxon>Kitasatospora</taxon>
    </lineage>
</organism>